<comment type="pathway">
    <text evidence="4">Protein modification.</text>
</comment>
<dbReference type="InterPro" id="IPR000594">
    <property type="entry name" value="ThiF_NAD_FAD-bd"/>
</dbReference>
<evidence type="ECO:0000256" key="3">
    <source>
        <dbReference type="ARBA" id="ARBA00022840"/>
    </source>
</evidence>
<feature type="region of interest" description="Disordered" evidence="6">
    <location>
        <begin position="75"/>
        <end position="105"/>
    </location>
</feature>
<keyword evidence="3" id="KW-0067">ATP-binding</keyword>
<evidence type="ECO:0000256" key="1">
    <source>
        <dbReference type="ARBA" id="ARBA00022741"/>
    </source>
</evidence>
<evidence type="ECO:0000256" key="4">
    <source>
        <dbReference type="ARBA" id="ARBA00043952"/>
    </source>
</evidence>
<evidence type="ECO:0000256" key="5">
    <source>
        <dbReference type="PROSITE-ProRule" id="PRU10132"/>
    </source>
</evidence>
<evidence type="ECO:0000256" key="6">
    <source>
        <dbReference type="SAM" id="MobiDB-lite"/>
    </source>
</evidence>
<dbReference type="InterPro" id="IPR045886">
    <property type="entry name" value="ThiF/MoeB/HesA"/>
</dbReference>
<keyword evidence="2" id="KW-0833">Ubl conjugation pathway</keyword>
<dbReference type="FunFam" id="1.10.10.520:FF:000002">
    <property type="entry name" value="SUMO-activating enzyme subunit 2"/>
    <property type="match status" value="1"/>
</dbReference>
<dbReference type="GO" id="GO:0008641">
    <property type="term" value="F:ubiquitin-like modifier activating enzyme activity"/>
    <property type="evidence" value="ECO:0007669"/>
    <property type="project" value="InterPro"/>
</dbReference>
<dbReference type="Ensembl" id="ENSSSCT00065070862.1">
    <property type="protein sequence ID" value="ENSSSCP00065030891.1"/>
    <property type="gene ID" value="ENSSSCG00065051687.1"/>
</dbReference>
<dbReference type="PANTHER" id="PTHR10953:SF5">
    <property type="entry name" value="SUMO-ACTIVATING ENZYME SUBUNIT 2"/>
    <property type="match status" value="1"/>
</dbReference>
<sequence>MCLAADVPLIESGTAGYLGQVTTIKKGVTECYECHPKPTQRTFPGCTIRNTPSEPIHCIVWAKYLFNQLFGEEDADQEVSPDRADPEASWEPMEAEARARASNEDGDIKRISTKEWAKSTGYDPVKLFTKLFKDDIRYLLTMDKLWRKRKPPVPLDWAEVQSQGEETNASDQQNEPQLGLKDQQVLDVKSYARLFSKSIETLRVHLAEKGDGAELIWDKVCFENVWQLLIYQLYIILPDFFVFVFFDFRATPEAYGSFQAGGTIKAAAASLHHSHSNTKSLTH</sequence>
<evidence type="ECO:0000313" key="9">
    <source>
        <dbReference type="Proteomes" id="UP000694725"/>
    </source>
</evidence>
<feature type="compositionally biased region" description="Basic and acidic residues" evidence="6">
    <location>
        <begin position="95"/>
        <end position="105"/>
    </location>
</feature>
<dbReference type="PROSITE" id="PS00865">
    <property type="entry name" value="UBIQUITIN_ACTIVAT_2"/>
    <property type="match status" value="1"/>
</dbReference>
<dbReference type="GO" id="GO:0005524">
    <property type="term" value="F:ATP binding"/>
    <property type="evidence" value="ECO:0007669"/>
    <property type="project" value="UniProtKB-KW"/>
</dbReference>
<feature type="active site" description="Glycyl thioester intermediate" evidence="5">
    <location>
        <position position="46"/>
    </location>
</feature>
<dbReference type="InterPro" id="IPR035985">
    <property type="entry name" value="Ubiquitin-activating_enz"/>
</dbReference>
<reference evidence="8" key="1">
    <citation type="submission" date="2025-08" db="UniProtKB">
        <authorList>
            <consortium name="Ensembl"/>
        </authorList>
    </citation>
    <scope>IDENTIFICATION</scope>
</reference>
<feature type="domain" description="THIF-type NAD/FAD binding fold" evidence="7">
    <location>
        <begin position="1"/>
        <end position="269"/>
    </location>
</feature>
<dbReference type="Pfam" id="PF00899">
    <property type="entry name" value="ThiF"/>
    <property type="match status" value="1"/>
</dbReference>
<dbReference type="AlphaFoldDB" id="A0A8D1Z732"/>
<accession>A0A8D1Z732</accession>
<dbReference type="InterPro" id="IPR023318">
    <property type="entry name" value="Ub_act_enz_dom_a_sf"/>
</dbReference>
<protein>
    <recommendedName>
        <fullName evidence="7">THIF-type NAD/FAD binding fold domain-containing protein</fullName>
    </recommendedName>
</protein>
<evidence type="ECO:0000256" key="2">
    <source>
        <dbReference type="ARBA" id="ARBA00022786"/>
    </source>
</evidence>
<dbReference type="Gene3D" id="1.10.10.520">
    <property type="entry name" value="Ubiquitin activating enzymes (Uba3). Chain: B, domain 2"/>
    <property type="match status" value="1"/>
</dbReference>
<dbReference type="PANTHER" id="PTHR10953">
    <property type="entry name" value="UBIQUITIN-ACTIVATING ENZYME E1"/>
    <property type="match status" value="1"/>
</dbReference>
<evidence type="ECO:0000313" key="8">
    <source>
        <dbReference type="Ensembl" id="ENSSSCP00065030891.1"/>
    </source>
</evidence>
<dbReference type="Proteomes" id="UP000694725">
    <property type="component" value="Unplaced"/>
</dbReference>
<evidence type="ECO:0000259" key="7">
    <source>
        <dbReference type="Pfam" id="PF00899"/>
    </source>
</evidence>
<dbReference type="SUPFAM" id="SSF69572">
    <property type="entry name" value="Activating enzymes of the ubiquitin-like proteins"/>
    <property type="match status" value="1"/>
</dbReference>
<dbReference type="InterPro" id="IPR033127">
    <property type="entry name" value="UBQ-activ_enz_E1_Cys_AS"/>
</dbReference>
<name>A0A8D1Z732_PIG</name>
<keyword evidence="1" id="KW-0547">Nucleotide-binding</keyword>
<organism evidence="8 9">
    <name type="scientific">Sus scrofa</name>
    <name type="common">Pig</name>
    <dbReference type="NCBI Taxonomy" id="9823"/>
    <lineage>
        <taxon>Eukaryota</taxon>
        <taxon>Metazoa</taxon>
        <taxon>Chordata</taxon>
        <taxon>Craniata</taxon>
        <taxon>Vertebrata</taxon>
        <taxon>Euteleostomi</taxon>
        <taxon>Mammalia</taxon>
        <taxon>Eutheria</taxon>
        <taxon>Laurasiatheria</taxon>
        <taxon>Artiodactyla</taxon>
        <taxon>Suina</taxon>
        <taxon>Suidae</taxon>
        <taxon>Sus</taxon>
    </lineage>
</organism>
<proteinExistence type="predicted"/>